<dbReference type="InterPro" id="IPR030678">
    <property type="entry name" value="Peptide/Ni-bd"/>
</dbReference>
<evidence type="ECO:0000313" key="8">
    <source>
        <dbReference type="EMBL" id="XDS46872.1"/>
    </source>
</evidence>
<evidence type="ECO:0000256" key="6">
    <source>
        <dbReference type="SAM" id="Phobius"/>
    </source>
</evidence>
<protein>
    <submittedName>
        <fullName evidence="9">ABC transporter substrate-binding protein</fullName>
    </submittedName>
</protein>
<dbReference type="Gene3D" id="3.10.105.10">
    <property type="entry name" value="Dipeptide-binding Protein, Domain 3"/>
    <property type="match status" value="1"/>
</dbReference>
<comment type="subcellular location">
    <subcellularLocation>
        <location evidence="1">Cell envelope</location>
    </subcellularLocation>
</comment>
<keyword evidence="6" id="KW-1133">Transmembrane helix</keyword>
<dbReference type="PANTHER" id="PTHR30290:SF10">
    <property type="entry name" value="PERIPLASMIC OLIGOPEPTIDE-BINDING PROTEIN-RELATED"/>
    <property type="match status" value="1"/>
</dbReference>
<comment type="similarity">
    <text evidence="2">Belongs to the bacterial solute-binding protein 5 family.</text>
</comment>
<feature type="compositionally biased region" description="Polar residues" evidence="5">
    <location>
        <begin position="15"/>
        <end position="27"/>
    </location>
</feature>
<reference evidence="9" key="1">
    <citation type="submission" date="2023-07" db="EMBL/GenBank/DDBJ databases">
        <title>Bifidobacterium aquikefiriaerophilum sp. nov. and Bifidobacterium eccum sp. nov., isolated from water kefir.</title>
        <authorList>
            <person name="Breselge S."/>
            <person name="Bellassi P."/>
            <person name="Barcenilla C."/>
            <person name="Alvarez-Ordonez A."/>
            <person name="Morelli L."/>
            <person name="Cotter P.D."/>
        </authorList>
    </citation>
    <scope>NUCLEOTIDE SEQUENCE</scope>
    <source>
        <strain evidence="10">WK012_4_13</strain>
        <strain evidence="9">WK013_4_14</strain>
        <strain evidence="8">WK048_4_13</strain>
    </source>
</reference>
<keyword evidence="6" id="KW-0472">Membrane</keyword>
<evidence type="ECO:0000256" key="4">
    <source>
        <dbReference type="ARBA" id="ARBA00022729"/>
    </source>
</evidence>
<name>A0AB39UHJ0_9BIFI</name>
<sequence>MSSHRADHARMQGKAQPTDSGNGSSHGRPSGRAGLASFMVFVLIVAILGGVCWGGWLLYSSKDEILDHGISMPGKSISIGTTSAPSSLDIRKASGDAIEQALIGNVYETLVSQDASGSPTAGLAKSWKISDDGLSYTFHLNSGMHFSNGDALDASDVVWSLRQVVTGGFVGSSSLSTLSSVSNPNATTVVLRLASPNPLLLRELYGRVGIVYDKDAKLDYASQALGSGPYTLNSWQAGKTLVLQLNTKYWGRQPTAVTKATFRYYSDSAAMLSALQNKKIDIATPLAASSMTQANQDAKDSKISLVTGKGDETLALVFNARSDSVLSDQRFREAVRYMLDHASFVAAQKGTASTIGGPLSPLDEGYEDLTGLHPHDTAKGTQLAYYFPPSYYNGSLRFVYPQSYGSAVGDLIKSQLAAGGVPVTVTMVSDADWKSTVESRHDFDMTLTTMSGASDAASFADPDSLSGYDSPNAQSEWKTVEASRNDASYRTNIAAYARTVSTESPVDWLYVSTPVTAFNHTVTNVPSNSVTRYFPLRAISSAQ</sequence>
<dbReference type="EMBL" id="CP129683">
    <property type="protein sequence ID" value="XDS51490.1"/>
    <property type="molecule type" value="Genomic_DNA"/>
</dbReference>
<evidence type="ECO:0000256" key="5">
    <source>
        <dbReference type="SAM" id="MobiDB-lite"/>
    </source>
</evidence>
<accession>A0AB39UHJ0</accession>
<feature type="compositionally biased region" description="Basic and acidic residues" evidence="5">
    <location>
        <begin position="1"/>
        <end position="10"/>
    </location>
</feature>
<gene>
    <name evidence="10" type="ORF">QN062_04825</name>
    <name evidence="9" type="ORF">QN216_08840</name>
    <name evidence="8" type="ORF">QN217_01625</name>
</gene>
<dbReference type="EMBL" id="CP129682">
    <property type="protein sequence ID" value="XDS48421.1"/>
    <property type="molecule type" value="Genomic_DNA"/>
</dbReference>
<dbReference type="PANTHER" id="PTHR30290">
    <property type="entry name" value="PERIPLASMIC BINDING COMPONENT OF ABC TRANSPORTER"/>
    <property type="match status" value="1"/>
</dbReference>
<dbReference type="GO" id="GO:0030313">
    <property type="term" value="C:cell envelope"/>
    <property type="evidence" value="ECO:0007669"/>
    <property type="project" value="UniProtKB-SubCell"/>
</dbReference>
<dbReference type="EMBL" id="CP129675">
    <property type="protein sequence ID" value="XDS46872.1"/>
    <property type="molecule type" value="Genomic_DNA"/>
</dbReference>
<dbReference type="InterPro" id="IPR039424">
    <property type="entry name" value="SBP_5"/>
</dbReference>
<dbReference type="SUPFAM" id="SSF53850">
    <property type="entry name" value="Periplasmic binding protein-like II"/>
    <property type="match status" value="1"/>
</dbReference>
<proteinExistence type="inferred from homology"/>
<organism evidence="9">
    <name type="scientific">Bifidobacterium fermentum</name>
    <dbReference type="NCBI Taxonomy" id="3059035"/>
    <lineage>
        <taxon>Bacteria</taxon>
        <taxon>Bacillati</taxon>
        <taxon>Actinomycetota</taxon>
        <taxon>Actinomycetes</taxon>
        <taxon>Bifidobacteriales</taxon>
        <taxon>Bifidobacteriaceae</taxon>
        <taxon>Bifidobacterium</taxon>
    </lineage>
</organism>
<feature type="region of interest" description="Disordered" evidence="5">
    <location>
        <begin position="1"/>
        <end position="29"/>
    </location>
</feature>
<dbReference type="PIRSF" id="PIRSF002741">
    <property type="entry name" value="MppA"/>
    <property type="match status" value="1"/>
</dbReference>
<evidence type="ECO:0000259" key="7">
    <source>
        <dbReference type="Pfam" id="PF00496"/>
    </source>
</evidence>
<feature type="domain" description="Solute-binding protein family 5" evidence="7">
    <location>
        <begin position="119"/>
        <end position="459"/>
    </location>
</feature>
<evidence type="ECO:0000256" key="2">
    <source>
        <dbReference type="ARBA" id="ARBA00005695"/>
    </source>
</evidence>
<dbReference type="AlphaFoldDB" id="A0AB39UHJ0"/>
<dbReference type="GO" id="GO:1904680">
    <property type="term" value="F:peptide transmembrane transporter activity"/>
    <property type="evidence" value="ECO:0007669"/>
    <property type="project" value="TreeGrafter"/>
</dbReference>
<feature type="transmembrane region" description="Helical" evidence="6">
    <location>
        <begin position="35"/>
        <end position="59"/>
    </location>
</feature>
<dbReference type="GO" id="GO:0015833">
    <property type="term" value="P:peptide transport"/>
    <property type="evidence" value="ECO:0007669"/>
    <property type="project" value="TreeGrafter"/>
</dbReference>
<dbReference type="InterPro" id="IPR000914">
    <property type="entry name" value="SBP_5_dom"/>
</dbReference>
<dbReference type="GO" id="GO:0042597">
    <property type="term" value="C:periplasmic space"/>
    <property type="evidence" value="ECO:0007669"/>
    <property type="project" value="UniProtKB-ARBA"/>
</dbReference>
<dbReference type="GO" id="GO:0043190">
    <property type="term" value="C:ATP-binding cassette (ABC) transporter complex"/>
    <property type="evidence" value="ECO:0007669"/>
    <property type="project" value="InterPro"/>
</dbReference>
<keyword evidence="6" id="KW-0812">Transmembrane</keyword>
<dbReference type="KEGG" id="bfk:QN062_04825"/>
<dbReference type="RefSeq" id="WP_369342453.1">
    <property type="nucleotide sequence ID" value="NZ_CP129675.1"/>
</dbReference>
<keyword evidence="4" id="KW-0732">Signal</keyword>
<keyword evidence="3" id="KW-0813">Transport</keyword>
<dbReference type="Gene3D" id="3.40.190.10">
    <property type="entry name" value="Periplasmic binding protein-like II"/>
    <property type="match status" value="1"/>
</dbReference>
<dbReference type="Pfam" id="PF00496">
    <property type="entry name" value="SBP_bac_5"/>
    <property type="match status" value="1"/>
</dbReference>
<evidence type="ECO:0000256" key="3">
    <source>
        <dbReference type="ARBA" id="ARBA00022448"/>
    </source>
</evidence>
<evidence type="ECO:0000256" key="1">
    <source>
        <dbReference type="ARBA" id="ARBA00004196"/>
    </source>
</evidence>
<evidence type="ECO:0000313" key="10">
    <source>
        <dbReference type="EMBL" id="XDS51490.1"/>
    </source>
</evidence>
<evidence type="ECO:0000313" key="9">
    <source>
        <dbReference type="EMBL" id="XDS48421.1"/>
    </source>
</evidence>